<evidence type="ECO:0000313" key="2">
    <source>
        <dbReference type="Proteomes" id="UP000280834"/>
    </source>
</evidence>
<sequence length="520" mass="55948">MWRNTRTRTRRRLHQRSRAITKLSQKPQRPICQLHEALSHNHGIGANKRTGLAFERSTTGCVQQIVPRASAGTARITGGNRRGNREHAALERNVDEDSFARLRQVHPPAVLGRPVDRVAGDRGFVVRYSEGLLHQRRAGAHIAQARARERILDGVDALSRRVGDVARAHVASSSDDDDRLAVHLRQARARGDRLRCRAIDQELGQQHRGVVGLCRAIDVEAPEVAEFVPAIEAPRGVVRLLVDPSVDLRQPAWRGGAAHACADVGASSHAGVGVEHEKPAHAIARADVVVARCERHDPCAIRALGDDGVAESQSQVVVGELPQRPRILRICDVERVVATSALAHAAHENRLPGTAHIDVAHHRGAVDHVVVLVRVVRICKAVKIGHHGRGHVGPQLGPAIRRIGGDRMQHAIVGSHIDHGLAIPVVAHEVGVARVRVAEIRLANVPWGAVDDVAEHAGANAVQRRSAADHGVRSFVAAVAAEKVDEVRRVVGQGLVGIAQGLALSHPCVSCVSAQVEVVA</sequence>
<reference evidence="1 2" key="1">
    <citation type="submission" date="2018-11" db="EMBL/GenBank/DDBJ databases">
        <authorList>
            <consortium name="Pathogen Informatics"/>
        </authorList>
    </citation>
    <scope>NUCLEOTIDE SEQUENCE [LARGE SCALE GENOMIC DNA]</scope>
</reference>
<accession>A0A3P7U252</accession>
<evidence type="ECO:0000313" key="1">
    <source>
        <dbReference type="EMBL" id="VDO14413.1"/>
    </source>
</evidence>
<dbReference type="AlphaFoldDB" id="A0A3P7U252"/>
<dbReference type="EMBL" id="UZAG01002917">
    <property type="protein sequence ID" value="VDO14413.1"/>
    <property type="molecule type" value="Genomic_DNA"/>
</dbReference>
<dbReference type="Proteomes" id="UP000280834">
    <property type="component" value="Unassembled WGS sequence"/>
</dbReference>
<organism evidence="1 2">
    <name type="scientific">Brugia timori</name>
    <dbReference type="NCBI Taxonomy" id="42155"/>
    <lineage>
        <taxon>Eukaryota</taxon>
        <taxon>Metazoa</taxon>
        <taxon>Ecdysozoa</taxon>
        <taxon>Nematoda</taxon>
        <taxon>Chromadorea</taxon>
        <taxon>Rhabditida</taxon>
        <taxon>Spirurina</taxon>
        <taxon>Spiruromorpha</taxon>
        <taxon>Filarioidea</taxon>
        <taxon>Onchocercidae</taxon>
        <taxon>Brugia</taxon>
    </lineage>
</organism>
<proteinExistence type="predicted"/>
<keyword evidence="2" id="KW-1185">Reference proteome</keyword>
<protein>
    <submittedName>
        <fullName evidence="1">Uncharacterized protein</fullName>
    </submittedName>
</protein>
<feature type="non-terminal residue" evidence="1">
    <location>
        <position position="520"/>
    </location>
</feature>
<name>A0A3P7U252_9BILA</name>
<gene>
    <name evidence="1" type="ORF">BTMF_LOCUS3275</name>
</gene>